<comment type="similarity">
    <text evidence="2">Belongs to the EMC7 family.</text>
</comment>
<protein>
    <submittedName>
        <fullName evidence="10">Aste57867_10142 protein</fullName>
    </submittedName>
</protein>
<dbReference type="Proteomes" id="UP000332933">
    <property type="component" value="Unassembled WGS sequence"/>
</dbReference>
<dbReference type="SUPFAM" id="SSF49452">
    <property type="entry name" value="Starch-binding domain-like"/>
    <property type="match status" value="1"/>
</dbReference>
<keyword evidence="4 7" id="KW-0732">Signal</keyword>
<gene>
    <name evidence="10" type="primary">Aste57867_10142</name>
    <name evidence="9" type="ORF">As57867_010103</name>
    <name evidence="10" type="ORF">ASTE57867_10142</name>
</gene>
<keyword evidence="11" id="KW-1185">Reference proteome</keyword>
<evidence type="ECO:0000313" key="11">
    <source>
        <dbReference type="Proteomes" id="UP000332933"/>
    </source>
</evidence>
<dbReference type="InterPro" id="IPR039163">
    <property type="entry name" value="EMC7"/>
</dbReference>
<sequence>MTWLASFALVWAALVATAIGANIEGTISFPAGVAAPESTDGAIPSFQVVLDGGARSTLSKQDGHFIFHDVPAGRYTVDIHSPVYMFSQFKVDISASGDVRALEFKYPGTPKIAVTHPLAAEALVKVQYFQPREKFSAMDLVRNPSFLGLIVPIVLVWLLPKLTESMLDPEEFKQAQEEMGAVGDPQAMLKGLFGGGSGDAKDEEDSD</sequence>
<keyword evidence="6" id="KW-0472">Membrane</keyword>
<comment type="subcellular location">
    <subcellularLocation>
        <location evidence="1">Membrane</location>
        <topology evidence="1">Single-pass membrane protein</topology>
    </subcellularLocation>
</comment>
<reference evidence="10 11" key="1">
    <citation type="submission" date="2019-03" db="EMBL/GenBank/DDBJ databases">
        <authorList>
            <person name="Gaulin E."/>
            <person name="Dumas B."/>
        </authorList>
    </citation>
    <scope>NUCLEOTIDE SEQUENCE [LARGE SCALE GENOMIC DNA]</scope>
    <source>
        <strain evidence="10">CBS 568.67</strain>
    </source>
</reference>
<evidence type="ECO:0000256" key="5">
    <source>
        <dbReference type="ARBA" id="ARBA00022989"/>
    </source>
</evidence>
<dbReference type="AlphaFoldDB" id="A0A485KQC6"/>
<evidence type="ECO:0000313" key="9">
    <source>
        <dbReference type="EMBL" id="KAF0699300.1"/>
    </source>
</evidence>
<evidence type="ECO:0000256" key="2">
    <source>
        <dbReference type="ARBA" id="ARBA00008880"/>
    </source>
</evidence>
<accession>A0A485KQC6</accession>
<dbReference type="GO" id="GO:0072546">
    <property type="term" value="C:EMC complex"/>
    <property type="evidence" value="ECO:0007669"/>
    <property type="project" value="TreeGrafter"/>
</dbReference>
<evidence type="ECO:0000256" key="3">
    <source>
        <dbReference type="ARBA" id="ARBA00022692"/>
    </source>
</evidence>
<evidence type="ECO:0000259" key="8">
    <source>
        <dbReference type="Pfam" id="PF09430"/>
    </source>
</evidence>
<evidence type="ECO:0000313" key="10">
    <source>
        <dbReference type="EMBL" id="VFT87018.1"/>
    </source>
</evidence>
<keyword evidence="5" id="KW-1133">Transmembrane helix</keyword>
<feature type="domain" description="ER membrane protein complex subunit 7 beta-sandwich" evidence="8">
    <location>
        <begin position="44"/>
        <end position="147"/>
    </location>
</feature>
<feature type="chain" id="PRO_5033437040" evidence="7">
    <location>
        <begin position="21"/>
        <end position="207"/>
    </location>
</feature>
<evidence type="ECO:0000256" key="6">
    <source>
        <dbReference type="ARBA" id="ARBA00023136"/>
    </source>
</evidence>
<reference evidence="9" key="2">
    <citation type="submission" date="2019-06" db="EMBL/GenBank/DDBJ databases">
        <title>Genomics analysis of Aphanomyces spp. identifies a new class of oomycete effector associated with host adaptation.</title>
        <authorList>
            <person name="Gaulin E."/>
        </authorList>
    </citation>
    <scope>NUCLEOTIDE SEQUENCE</scope>
    <source>
        <strain evidence="9">CBS 578.67</strain>
    </source>
</reference>
<feature type="signal peptide" evidence="7">
    <location>
        <begin position="1"/>
        <end position="20"/>
    </location>
</feature>
<name>A0A485KQC6_9STRA</name>
<evidence type="ECO:0000256" key="1">
    <source>
        <dbReference type="ARBA" id="ARBA00004167"/>
    </source>
</evidence>
<dbReference type="EMBL" id="VJMH01005186">
    <property type="protein sequence ID" value="KAF0699300.1"/>
    <property type="molecule type" value="Genomic_DNA"/>
</dbReference>
<evidence type="ECO:0000256" key="4">
    <source>
        <dbReference type="ARBA" id="ARBA00022729"/>
    </source>
</evidence>
<dbReference type="EMBL" id="CAADRA010005207">
    <property type="protein sequence ID" value="VFT87018.1"/>
    <property type="molecule type" value="Genomic_DNA"/>
</dbReference>
<dbReference type="InterPro" id="IPR013784">
    <property type="entry name" value="Carb-bd-like_fold"/>
</dbReference>
<organism evidence="10 11">
    <name type="scientific">Aphanomyces stellatus</name>
    <dbReference type="NCBI Taxonomy" id="120398"/>
    <lineage>
        <taxon>Eukaryota</taxon>
        <taxon>Sar</taxon>
        <taxon>Stramenopiles</taxon>
        <taxon>Oomycota</taxon>
        <taxon>Saprolegniomycetes</taxon>
        <taxon>Saprolegniales</taxon>
        <taxon>Verrucalvaceae</taxon>
        <taxon>Aphanomyces</taxon>
    </lineage>
</organism>
<dbReference type="GO" id="GO:0030246">
    <property type="term" value="F:carbohydrate binding"/>
    <property type="evidence" value="ECO:0007669"/>
    <property type="project" value="InterPro"/>
</dbReference>
<dbReference type="Gene3D" id="2.60.40.1120">
    <property type="entry name" value="Carboxypeptidase-like, regulatory domain"/>
    <property type="match status" value="1"/>
</dbReference>
<keyword evidence="3" id="KW-0812">Transmembrane</keyword>
<dbReference type="InterPro" id="IPR019008">
    <property type="entry name" value="Beta_sandwich_EMC7"/>
</dbReference>
<dbReference type="PANTHER" id="PTHR13605:SF4">
    <property type="entry name" value="ER MEMBRANE PROTEIN COMPLEX SUBUNIT 7"/>
    <property type="match status" value="1"/>
</dbReference>
<evidence type="ECO:0000256" key="7">
    <source>
        <dbReference type="SAM" id="SignalP"/>
    </source>
</evidence>
<proteinExistence type="inferred from homology"/>
<dbReference type="PANTHER" id="PTHR13605">
    <property type="entry name" value="ER MEMBRANE PROTEIN COMPLEX SUBUNIT 7"/>
    <property type="match status" value="1"/>
</dbReference>
<dbReference type="Pfam" id="PF09430">
    <property type="entry name" value="EMC7_beta-sandw"/>
    <property type="match status" value="1"/>
</dbReference>
<dbReference type="OrthoDB" id="27095at2759"/>